<dbReference type="Pfam" id="PF13310">
    <property type="entry name" value="Virulence_RhuM"/>
    <property type="match status" value="1"/>
</dbReference>
<dbReference type="Pfam" id="PF02661">
    <property type="entry name" value="Fic"/>
    <property type="match status" value="1"/>
</dbReference>
<organism evidence="2">
    <name type="scientific">hydrothermal vent metagenome</name>
    <dbReference type="NCBI Taxonomy" id="652676"/>
    <lineage>
        <taxon>unclassified sequences</taxon>
        <taxon>metagenomes</taxon>
        <taxon>ecological metagenomes</taxon>
    </lineage>
</organism>
<dbReference type="PANTHER" id="PTHR35810:SF1">
    <property type="entry name" value="CYTOPLASMIC PROTEIN"/>
    <property type="match status" value="1"/>
</dbReference>
<gene>
    <name evidence="2" type="ORF">MNBD_BACTEROID03-404</name>
</gene>
<dbReference type="InterPro" id="IPR011204">
    <property type="entry name" value="Virulence_RhuM-like"/>
</dbReference>
<dbReference type="PROSITE" id="PS51459">
    <property type="entry name" value="FIDO"/>
    <property type="match status" value="1"/>
</dbReference>
<name>A0A3B0T204_9ZZZZ</name>
<dbReference type="GO" id="GO:0003677">
    <property type="term" value="F:DNA binding"/>
    <property type="evidence" value="ECO:0007669"/>
    <property type="project" value="UniProtKB-KW"/>
</dbReference>
<proteinExistence type="predicted"/>
<accession>A0A3B0T204</accession>
<dbReference type="EMBL" id="UOEL01000012">
    <property type="protein sequence ID" value="VAW10063.1"/>
    <property type="molecule type" value="Genomic_DNA"/>
</dbReference>
<keyword evidence="2" id="KW-0238">DNA-binding</keyword>
<feature type="domain" description="Fido" evidence="1">
    <location>
        <begin position="168"/>
        <end position="309"/>
    </location>
</feature>
<sequence>MSFSIEIYKTKDGKSKIQVNIENDTVWLSLNQLSELFDRDKSVISRHIKNIFSEEELVFDSTVAKNATVPQNEGGRIVERKIDLYNLDVIISVGYRVKSKRAAQFRIWASDLIKRYLKKGYAINEKRLAEREKEIKFLRSGIQIVSRAIEERASKEGYEYLNQFAKGLSLLDDYDHENLDIKGLTKRKAIYPQIQEYQALINQMKQEFDSFVFGLEKDQGFESAIAQISKGFEEKAAALLYLVVKNHAFTDGNKRIGAACFLMFLQHNDILIDEIGIPIISNEALASLTLFIASSKPEEMEIVKKLIISILNRNKNQT</sequence>
<dbReference type="InterPro" id="IPR003812">
    <property type="entry name" value="Fido"/>
</dbReference>
<reference evidence="2" key="1">
    <citation type="submission" date="2018-06" db="EMBL/GenBank/DDBJ databases">
        <authorList>
            <person name="Zhirakovskaya E."/>
        </authorList>
    </citation>
    <scope>NUCLEOTIDE SEQUENCE</scope>
</reference>
<dbReference type="PANTHER" id="PTHR35810">
    <property type="entry name" value="CYTOPLASMIC PROTEIN-RELATED"/>
    <property type="match status" value="1"/>
</dbReference>
<dbReference type="SUPFAM" id="SSF140931">
    <property type="entry name" value="Fic-like"/>
    <property type="match status" value="1"/>
</dbReference>
<dbReference type="AlphaFoldDB" id="A0A3B0T204"/>
<dbReference type="Gene3D" id="1.20.120.1870">
    <property type="entry name" value="Fic/DOC protein, Fido domain"/>
    <property type="match status" value="1"/>
</dbReference>
<evidence type="ECO:0000313" key="2">
    <source>
        <dbReference type="EMBL" id="VAW10063.1"/>
    </source>
</evidence>
<protein>
    <submittedName>
        <fullName evidence="2">DNA-binding protein in cluster with Type I restriction-modification system</fullName>
    </submittedName>
</protein>
<dbReference type="InterPro" id="IPR036597">
    <property type="entry name" value="Fido-like_dom_sf"/>
</dbReference>
<evidence type="ECO:0000259" key="1">
    <source>
        <dbReference type="PROSITE" id="PS51459"/>
    </source>
</evidence>
<dbReference type="InterPro" id="IPR053737">
    <property type="entry name" value="Type_II_TA_Toxin"/>
</dbReference>